<feature type="transmembrane region" description="Helical" evidence="1">
    <location>
        <begin position="29"/>
        <end position="47"/>
    </location>
</feature>
<sequence length="100" mass="11312">MSISIISTLLMFIAIILMLLSISEIFEQYVIIIILCIIITILEALSIDKESPTYLGIICWSINSIIWTIIAISSIISSLDMAIRICNISINSHHKYFINH</sequence>
<evidence type="ECO:0000313" key="3">
    <source>
        <dbReference type="Proteomes" id="UP000014725"/>
    </source>
</evidence>
<protein>
    <recommendedName>
        <fullName evidence="4">Transmembrane protein</fullName>
    </recommendedName>
</protein>
<feature type="transmembrane region" description="Helical" evidence="1">
    <location>
        <begin position="53"/>
        <end position="76"/>
    </location>
</feature>
<keyword evidence="1" id="KW-1133">Transmembrane helix</keyword>
<keyword evidence="1" id="KW-0472">Membrane</keyword>
<name>S0A0X2_9CAUD</name>
<accession>S0A0X2</accession>
<reference evidence="2 3" key="1">
    <citation type="journal article" date="2013" name="Proc. Natl. Acad. Sci. U.S.A.">
        <title>Twelve previously unknown phage genera are ubiquitous in global oceans.</title>
        <authorList>
            <person name="Holmfeldt K."/>
            <person name="Solonenko N."/>
            <person name="Shah M."/>
            <person name="Corrier K."/>
            <person name="Riemann L."/>
            <person name="Verberkmoes N.C."/>
            <person name="Sullivan M.B."/>
        </authorList>
    </citation>
    <scope>NUCLEOTIDE SEQUENCE [LARGE SCALE GENOMIC DNA]</scope>
    <source>
        <strain evidence="2">Phi14:2</strain>
    </source>
</reference>
<organism evidence="2 3">
    <name type="scientific">Cellulophaga phage phi14:2</name>
    <dbReference type="NCBI Taxonomy" id="1327990"/>
    <lineage>
        <taxon>Viruses</taxon>
        <taxon>Duplodnaviria</taxon>
        <taxon>Heunggongvirae</taxon>
        <taxon>Uroviricota</taxon>
        <taxon>Caudoviricetes</taxon>
        <taxon>Crassvirales</taxon>
        <taxon>Steigviridae</taxon>
        <taxon>Asinivirinae</taxon>
        <taxon>Akihdevirus</taxon>
        <taxon>Akihdevirus balticus</taxon>
    </lineage>
</organism>
<reference evidence="3" key="2">
    <citation type="submission" date="2013-03" db="EMBL/GenBank/DDBJ databases">
        <title>The Cellulophaga phages: a novel, diverse, and globally ubiquitous model system.</title>
        <authorList>
            <person name="Holmfeldt K."/>
            <person name="Solonenko N."/>
            <person name="Shah M."/>
            <person name="Corrier K."/>
            <person name="Riemann L."/>
            <person name="VerBerkmoes N.C."/>
            <person name="Sullivan M.B."/>
        </authorList>
    </citation>
    <scope>NUCLEOTIDE SEQUENCE [LARGE SCALE GENOMIC DNA]</scope>
</reference>
<dbReference type="Proteomes" id="UP000014725">
    <property type="component" value="Segment"/>
</dbReference>
<keyword evidence="3" id="KW-1185">Reference proteome</keyword>
<proteinExistence type="predicted"/>
<keyword evidence="1" id="KW-0812">Transmembrane</keyword>
<evidence type="ECO:0000256" key="1">
    <source>
        <dbReference type="SAM" id="Phobius"/>
    </source>
</evidence>
<evidence type="ECO:0008006" key="4">
    <source>
        <dbReference type="Google" id="ProtNLM"/>
    </source>
</evidence>
<evidence type="ECO:0000313" key="2">
    <source>
        <dbReference type="EMBL" id="AGO49011.1"/>
    </source>
</evidence>
<feature type="transmembrane region" description="Helical" evidence="1">
    <location>
        <begin position="6"/>
        <end position="22"/>
    </location>
</feature>
<dbReference type="EMBL" id="KC821624">
    <property type="protein sequence ID" value="AGO49011.1"/>
    <property type="molecule type" value="Genomic_DNA"/>
</dbReference>
<gene>
    <name evidence="2" type="ORF">Phi14:2_gp133</name>
</gene>